<dbReference type="Proteomes" id="UP000828390">
    <property type="component" value="Unassembled WGS sequence"/>
</dbReference>
<feature type="compositionally biased region" description="Polar residues" evidence="1">
    <location>
        <begin position="1"/>
        <end position="21"/>
    </location>
</feature>
<reference evidence="2" key="1">
    <citation type="journal article" date="2019" name="bioRxiv">
        <title>The Genome of the Zebra Mussel, Dreissena polymorpha: A Resource for Invasive Species Research.</title>
        <authorList>
            <person name="McCartney M.A."/>
            <person name="Auch B."/>
            <person name="Kono T."/>
            <person name="Mallez S."/>
            <person name="Zhang Y."/>
            <person name="Obille A."/>
            <person name="Becker A."/>
            <person name="Abrahante J.E."/>
            <person name="Garbe J."/>
            <person name="Badalamenti J.P."/>
            <person name="Herman A."/>
            <person name="Mangelson H."/>
            <person name="Liachko I."/>
            <person name="Sullivan S."/>
            <person name="Sone E.D."/>
            <person name="Koren S."/>
            <person name="Silverstein K.A.T."/>
            <person name="Beckman K.B."/>
            <person name="Gohl D.M."/>
        </authorList>
    </citation>
    <scope>NUCLEOTIDE SEQUENCE</scope>
    <source>
        <strain evidence="2">Duluth1</strain>
        <tissue evidence="2">Whole animal</tissue>
    </source>
</reference>
<dbReference type="EMBL" id="JAIWYP010000010">
    <property type="protein sequence ID" value="KAH3753709.1"/>
    <property type="molecule type" value="Genomic_DNA"/>
</dbReference>
<dbReference type="Gene3D" id="3.30.70.1820">
    <property type="entry name" value="L1 transposable element, RRM domain"/>
    <property type="match status" value="1"/>
</dbReference>
<proteinExistence type="predicted"/>
<feature type="region of interest" description="Disordered" evidence="1">
    <location>
        <begin position="1"/>
        <end position="24"/>
    </location>
</feature>
<accession>A0A9D4DTN6</accession>
<evidence type="ECO:0000256" key="1">
    <source>
        <dbReference type="SAM" id="MobiDB-lite"/>
    </source>
</evidence>
<evidence type="ECO:0000313" key="2">
    <source>
        <dbReference type="EMBL" id="KAH3753709.1"/>
    </source>
</evidence>
<name>A0A9D4DTN6_DREPO</name>
<sequence>MRNNLMFTSVQEDNASGNETPEVTERKLRQHLEVAFHIARELVDSIKFERLHRFPGAPTAGKVRSIVAKFSYFKDREMVRKRWKNSMELFSGCLSSFHRM</sequence>
<gene>
    <name evidence="2" type="ORF">DPMN_188352</name>
</gene>
<protein>
    <submittedName>
        <fullName evidence="2">Uncharacterized protein</fullName>
    </submittedName>
</protein>
<reference evidence="2" key="2">
    <citation type="submission" date="2020-11" db="EMBL/GenBank/DDBJ databases">
        <authorList>
            <person name="McCartney M.A."/>
            <person name="Auch B."/>
            <person name="Kono T."/>
            <person name="Mallez S."/>
            <person name="Becker A."/>
            <person name="Gohl D.M."/>
            <person name="Silverstein K.A.T."/>
            <person name="Koren S."/>
            <person name="Bechman K.B."/>
            <person name="Herman A."/>
            <person name="Abrahante J.E."/>
            <person name="Garbe J."/>
        </authorList>
    </citation>
    <scope>NUCLEOTIDE SEQUENCE</scope>
    <source>
        <strain evidence="2">Duluth1</strain>
        <tissue evidence="2">Whole animal</tissue>
    </source>
</reference>
<comment type="caution">
    <text evidence="2">The sequence shown here is derived from an EMBL/GenBank/DDBJ whole genome shotgun (WGS) entry which is preliminary data.</text>
</comment>
<organism evidence="2 3">
    <name type="scientific">Dreissena polymorpha</name>
    <name type="common">Zebra mussel</name>
    <name type="synonym">Mytilus polymorpha</name>
    <dbReference type="NCBI Taxonomy" id="45954"/>
    <lineage>
        <taxon>Eukaryota</taxon>
        <taxon>Metazoa</taxon>
        <taxon>Spiralia</taxon>
        <taxon>Lophotrochozoa</taxon>
        <taxon>Mollusca</taxon>
        <taxon>Bivalvia</taxon>
        <taxon>Autobranchia</taxon>
        <taxon>Heteroconchia</taxon>
        <taxon>Euheterodonta</taxon>
        <taxon>Imparidentia</taxon>
        <taxon>Neoheterodontei</taxon>
        <taxon>Myida</taxon>
        <taxon>Dreissenoidea</taxon>
        <taxon>Dreissenidae</taxon>
        <taxon>Dreissena</taxon>
    </lineage>
</organism>
<keyword evidence="3" id="KW-1185">Reference proteome</keyword>
<evidence type="ECO:0000313" key="3">
    <source>
        <dbReference type="Proteomes" id="UP000828390"/>
    </source>
</evidence>
<dbReference type="AlphaFoldDB" id="A0A9D4DTN6"/>